<dbReference type="GO" id="GO:0033744">
    <property type="term" value="F:L-methionine:thioredoxin-disulfide S-oxidoreductase activity"/>
    <property type="evidence" value="ECO:0007669"/>
    <property type="project" value="RHEA"/>
</dbReference>
<evidence type="ECO:0000256" key="4">
    <source>
        <dbReference type="HAMAP-Rule" id="MF_01401"/>
    </source>
</evidence>
<gene>
    <name evidence="6" type="primary">msrAB</name>
    <name evidence="4" type="synonym">msrA</name>
    <name evidence="6" type="ORF">SALLE_v1c08670</name>
</gene>
<dbReference type="Pfam" id="PF01625">
    <property type="entry name" value="PMSR"/>
    <property type="match status" value="1"/>
</dbReference>
<dbReference type="PANTHER" id="PTHR42799:SF2">
    <property type="entry name" value="MITOCHONDRIAL PEPTIDE METHIONINE SULFOXIDE REDUCTASE"/>
    <property type="match status" value="1"/>
</dbReference>
<dbReference type="PANTHER" id="PTHR42799">
    <property type="entry name" value="MITOCHONDRIAL PEPTIDE METHIONINE SULFOXIDE REDUCTASE"/>
    <property type="match status" value="1"/>
</dbReference>
<keyword evidence="7" id="KW-1185">Reference proteome</keyword>
<dbReference type="GO" id="GO:0005737">
    <property type="term" value="C:cytoplasm"/>
    <property type="evidence" value="ECO:0007669"/>
    <property type="project" value="TreeGrafter"/>
</dbReference>
<proteinExistence type="inferred from homology"/>
<comment type="function">
    <text evidence="4">Has an important function as a repair enzyme for proteins that have been inactivated by oxidation. Catalyzes the reversible oxidation-reduction of methionine sulfoxide in proteins to methionine.</text>
</comment>
<evidence type="ECO:0000259" key="5">
    <source>
        <dbReference type="Pfam" id="PF01625"/>
    </source>
</evidence>
<feature type="active site" evidence="4">
    <location>
        <position position="11"/>
    </location>
</feature>
<evidence type="ECO:0000256" key="1">
    <source>
        <dbReference type="ARBA" id="ARBA00023002"/>
    </source>
</evidence>
<evidence type="ECO:0000256" key="2">
    <source>
        <dbReference type="ARBA" id="ARBA00047806"/>
    </source>
</evidence>
<keyword evidence="1 4" id="KW-0560">Oxidoreductase</keyword>
<dbReference type="EC" id="1.8.4.11" evidence="4"/>
<sequence>MKKSITFAGGCFWGVQAYFDSLPGVLKTTVGYANGTKEQVTYEEVCSGNTGFVEACQISFDENQITLEQLLQKYWKIIDPTLKNRQGNDFGPQYRTGIYYNLEDEEEIGTILQQSRDEIAKKNSKPIMTEIKPLEIYLLAEERHQKYLEKNPNGYCHIKW</sequence>
<dbReference type="GO" id="GO:0008113">
    <property type="term" value="F:peptide-methionine (S)-S-oxide reductase activity"/>
    <property type="evidence" value="ECO:0007669"/>
    <property type="project" value="UniProtKB-UniRule"/>
</dbReference>
<dbReference type="AlphaFoldDB" id="A0A345Z4K8"/>
<dbReference type="SUPFAM" id="SSF55068">
    <property type="entry name" value="Peptide methionine sulfoxide reductase"/>
    <property type="match status" value="1"/>
</dbReference>
<comment type="catalytic activity">
    <reaction evidence="2 4">
        <text>L-methionyl-[protein] + [thioredoxin]-disulfide + H2O = L-methionyl-(S)-S-oxide-[protein] + [thioredoxin]-dithiol</text>
        <dbReference type="Rhea" id="RHEA:14217"/>
        <dbReference type="Rhea" id="RHEA-COMP:10698"/>
        <dbReference type="Rhea" id="RHEA-COMP:10700"/>
        <dbReference type="Rhea" id="RHEA-COMP:12313"/>
        <dbReference type="Rhea" id="RHEA-COMP:12315"/>
        <dbReference type="ChEBI" id="CHEBI:15377"/>
        <dbReference type="ChEBI" id="CHEBI:16044"/>
        <dbReference type="ChEBI" id="CHEBI:29950"/>
        <dbReference type="ChEBI" id="CHEBI:44120"/>
        <dbReference type="ChEBI" id="CHEBI:50058"/>
        <dbReference type="EC" id="1.8.4.11"/>
    </reaction>
</comment>
<feature type="domain" description="Peptide methionine sulphoxide reductase MsrA" evidence="5">
    <location>
        <begin position="5"/>
        <end position="157"/>
    </location>
</feature>
<dbReference type="NCBIfam" id="TIGR00401">
    <property type="entry name" value="msrA"/>
    <property type="match status" value="1"/>
</dbReference>
<name>A0A345Z4K8_9MOLU</name>
<dbReference type="KEGG" id="salx:SALLE_v1c08670"/>
<dbReference type="GO" id="GO:0034599">
    <property type="term" value="P:cellular response to oxidative stress"/>
    <property type="evidence" value="ECO:0007669"/>
    <property type="project" value="TreeGrafter"/>
</dbReference>
<accession>A0A345Z4K8</accession>
<evidence type="ECO:0000256" key="3">
    <source>
        <dbReference type="ARBA" id="ARBA00048782"/>
    </source>
</evidence>
<evidence type="ECO:0000313" key="7">
    <source>
        <dbReference type="Proteomes" id="UP000254792"/>
    </source>
</evidence>
<comment type="similarity">
    <text evidence="4">Belongs to the MsrA Met sulfoxide reductase family.</text>
</comment>
<dbReference type="InterPro" id="IPR050162">
    <property type="entry name" value="MsrA_MetSO_reductase"/>
</dbReference>
<dbReference type="InterPro" id="IPR036509">
    <property type="entry name" value="Met_Sox_Rdtase_MsrA_sf"/>
</dbReference>
<dbReference type="InterPro" id="IPR002569">
    <property type="entry name" value="Met_Sox_Rdtase_MsrA_dom"/>
</dbReference>
<comment type="catalytic activity">
    <reaction evidence="3 4">
        <text>[thioredoxin]-disulfide + L-methionine + H2O = L-methionine (S)-S-oxide + [thioredoxin]-dithiol</text>
        <dbReference type="Rhea" id="RHEA:19993"/>
        <dbReference type="Rhea" id="RHEA-COMP:10698"/>
        <dbReference type="Rhea" id="RHEA-COMP:10700"/>
        <dbReference type="ChEBI" id="CHEBI:15377"/>
        <dbReference type="ChEBI" id="CHEBI:29950"/>
        <dbReference type="ChEBI" id="CHEBI:50058"/>
        <dbReference type="ChEBI" id="CHEBI:57844"/>
        <dbReference type="ChEBI" id="CHEBI:58772"/>
        <dbReference type="EC" id="1.8.4.11"/>
    </reaction>
</comment>
<dbReference type="OrthoDB" id="4174719at2"/>
<evidence type="ECO:0000313" key="6">
    <source>
        <dbReference type="EMBL" id="AXK51537.1"/>
    </source>
</evidence>
<protein>
    <recommendedName>
        <fullName evidence="4">Peptide methionine sulfoxide reductase MsrA</fullName>
        <shortName evidence="4">Protein-methionine-S-oxide reductase</shortName>
        <ecNumber evidence="4">1.8.4.11</ecNumber>
    </recommendedName>
    <alternativeName>
        <fullName evidence="4">Peptide-methionine (S)-S-oxide reductase</fullName>
        <shortName evidence="4">Peptide Met(O) reductase</shortName>
    </alternativeName>
</protein>
<organism evidence="6 7">
    <name type="scientific">Spiroplasma alleghenense</name>
    <dbReference type="NCBI Taxonomy" id="216931"/>
    <lineage>
        <taxon>Bacteria</taxon>
        <taxon>Bacillati</taxon>
        <taxon>Mycoplasmatota</taxon>
        <taxon>Mollicutes</taxon>
        <taxon>Entomoplasmatales</taxon>
        <taxon>Spiroplasmataceae</taxon>
        <taxon>Spiroplasma</taxon>
    </lineage>
</organism>
<reference evidence="6 7" key="1">
    <citation type="submission" date="2018-07" db="EMBL/GenBank/DDBJ databases">
        <title>Complete genome sequence of Spiroplasma alleghenense PLHS-1 (ATCC 51752).</title>
        <authorList>
            <person name="Chou L."/>
            <person name="Lee T.-Y."/>
            <person name="Tsai Y.-M."/>
            <person name="Kuo C.-H."/>
        </authorList>
    </citation>
    <scope>NUCLEOTIDE SEQUENCE [LARGE SCALE GENOMIC DNA]</scope>
    <source>
        <strain evidence="6 7">PLHS-1</strain>
    </source>
</reference>
<dbReference type="RefSeq" id="WP_115558432.1">
    <property type="nucleotide sequence ID" value="NZ_CP031376.1"/>
</dbReference>
<dbReference type="HAMAP" id="MF_01401">
    <property type="entry name" value="MsrA"/>
    <property type="match status" value="1"/>
</dbReference>
<dbReference type="Proteomes" id="UP000254792">
    <property type="component" value="Chromosome"/>
</dbReference>
<dbReference type="EMBL" id="CP031376">
    <property type="protein sequence ID" value="AXK51537.1"/>
    <property type="molecule type" value="Genomic_DNA"/>
</dbReference>
<dbReference type="Gene3D" id="3.30.1060.10">
    <property type="entry name" value="Peptide methionine sulphoxide reductase MsrA"/>
    <property type="match status" value="1"/>
</dbReference>